<dbReference type="InterPro" id="IPR036073">
    <property type="entry name" value="Desulfoferrodoxin_Fe-bd_dom_sf"/>
</dbReference>
<dbReference type="Gene3D" id="2.60.40.730">
    <property type="entry name" value="SOR catalytic domain"/>
    <property type="match status" value="1"/>
</dbReference>
<dbReference type="CDD" id="cd00974">
    <property type="entry name" value="DSRD"/>
    <property type="match status" value="1"/>
</dbReference>
<evidence type="ECO:0000256" key="11">
    <source>
        <dbReference type="ARBA" id="ARBA00047448"/>
    </source>
</evidence>
<sequence>MDEFVFYRCAKCGNIVAVMNNGGGTLVCCGEPMAKLTANTTDAAQEKHVPVVTKNGEKVEVAVGSTLHPMQDEHYIQWIALVADSRVKIQFLKPGEEPKAEFCSAASGTVYEYCNLHGLWKTDF</sequence>
<comment type="cofactor">
    <cofactor evidence="12">
        <name>Fe(2+)</name>
        <dbReference type="ChEBI" id="CHEBI:29033"/>
    </cofactor>
    <text evidence="12">Binds 1 Fe(2+) ion per subunit. The iron ion 2 is coordinated via four histidines and one cysteine residue.</text>
</comment>
<dbReference type="InterPro" id="IPR004462">
    <property type="entry name" value="Desulfoferrodoxin_N"/>
</dbReference>
<dbReference type="Gene3D" id="2.20.28.100">
    <property type="entry name" value="Desulphoferrodoxin, N-terminal domain"/>
    <property type="match status" value="1"/>
</dbReference>
<dbReference type="NCBIfam" id="TIGR00319">
    <property type="entry name" value="desulf_FeS4"/>
    <property type="match status" value="1"/>
</dbReference>
<gene>
    <name evidence="15" type="ORF">HNR32_002070</name>
</gene>
<reference evidence="15 16" key="1">
    <citation type="submission" date="2020-08" db="EMBL/GenBank/DDBJ databases">
        <title>Genomic Encyclopedia of Type Strains, Phase IV (KMG-IV): sequencing the most valuable type-strain genomes for metagenomic binning, comparative biology and taxonomic classification.</title>
        <authorList>
            <person name="Goeker M."/>
        </authorList>
    </citation>
    <scope>NUCLEOTIDE SEQUENCE [LARGE SCALE GENOMIC DNA]</scope>
    <source>
        <strain evidence="15 16">DSM 24661</strain>
    </source>
</reference>
<keyword evidence="16" id="KW-1185">Reference proteome</keyword>
<feature type="binding site" evidence="12">
    <location>
        <position position="117"/>
    </location>
    <ligand>
        <name>Fe cation</name>
        <dbReference type="ChEBI" id="CHEBI:24875"/>
        <label>1</label>
    </ligand>
</feature>
<feature type="binding site" evidence="12">
    <location>
        <position position="9"/>
    </location>
    <ligand>
        <name>Fe cation</name>
        <dbReference type="ChEBI" id="CHEBI:24875"/>
        <label>1</label>
    </ligand>
</feature>
<evidence type="ECO:0000256" key="3">
    <source>
        <dbReference type="ARBA" id="ARBA00012679"/>
    </source>
</evidence>
<evidence type="ECO:0000259" key="13">
    <source>
        <dbReference type="Pfam" id="PF01880"/>
    </source>
</evidence>
<dbReference type="InterPro" id="IPR051233">
    <property type="entry name" value="Desulfoferrodoxin_SOR"/>
</dbReference>
<feature type="binding site" evidence="12">
    <location>
        <position position="68"/>
    </location>
    <ligand>
        <name>Fe cation</name>
        <dbReference type="ChEBI" id="CHEBI:24875"/>
        <label>1</label>
    </ligand>
</feature>
<keyword evidence="5" id="KW-0813">Transport</keyword>
<dbReference type="GO" id="GO:0019430">
    <property type="term" value="P:removal of superoxide radicals"/>
    <property type="evidence" value="ECO:0007669"/>
    <property type="project" value="InterPro"/>
</dbReference>
<name>A0A840UWZ5_9FIRM</name>
<keyword evidence="7" id="KW-0249">Electron transport</keyword>
<dbReference type="Pfam" id="PF06397">
    <property type="entry name" value="Desulfoferrod_N"/>
    <property type="match status" value="1"/>
</dbReference>
<dbReference type="SUPFAM" id="SSF49367">
    <property type="entry name" value="Superoxide reductase-like"/>
    <property type="match status" value="1"/>
</dbReference>
<dbReference type="GO" id="GO:0005506">
    <property type="term" value="F:iron ion binding"/>
    <property type="evidence" value="ECO:0007669"/>
    <property type="project" value="InterPro"/>
</dbReference>
<dbReference type="NCBIfam" id="TIGR00320">
    <property type="entry name" value="dfx_rbo"/>
    <property type="match status" value="1"/>
</dbReference>
<feature type="domain" description="Desulfoferrodoxin ferrous iron-binding" evidence="13">
    <location>
        <begin position="41"/>
        <end position="122"/>
    </location>
</feature>
<evidence type="ECO:0000259" key="14">
    <source>
        <dbReference type="Pfam" id="PF06397"/>
    </source>
</evidence>
<evidence type="ECO:0000256" key="9">
    <source>
        <dbReference type="ARBA" id="ARBA00024690"/>
    </source>
</evidence>
<dbReference type="AlphaFoldDB" id="A0A840UWZ5"/>
<organism evidence="15 16">
    <name type="scientific">Pectinatus brassicae</name>
    <dbReference type="NCBI Taxonomy" id="862415"/>
    <lineage>
        <taxon>Bacteria</taxon>
        <taxon>Bacillati</taxon>
        <taxon>Bacillota</taxon>
        <taxon>Negativicutes</taxon>
        <taxon>Selenomonadales</taxon>
        <taxon>Selenomonadaceae</taxon>
        <taxon>Pectinatus</taxon>
    </lineage>
</organism>
<feature type="binding site" evidence="12">
    <location>
        <position position="28"/>
    </location>
    <ligand>
        <name>Fe cation</name>
        <dbReference type="ChEBI" id="CHEBI:24875"/>
        <label>1</label>
    </ligand>
</feature>
<feature type="binding site" evidence="12">
    <location>
        <position position="12"/>
    </location>
    <ligand>
        <name>Fe cation</name>
        <dbReference type="ChEBI" id="CHEBI:24875"/>
        <label>1</label>
    </ligand>
</feature>
<evidence type="ECO:0000256" key="2">
    <source>
        <dbReference type="ARBA" id="ARBA00005941"/>
    </source>
</evidence>
<keyword evidence="8 12" id="KW-0408">Iron</keyword>
<evidence type="ECO:0000313" key="15">
    <source>
        <dbReference type="EMBL" id="MBB5336915.1"/>
    </source>
</evidence>
<evidence type="ECO:0000256" key="1">
    <source>
        <dbReference type="ARBA" id="ARBA00001973"/>
    </source>
</evidence>
<dbReference type="PANTHER" id="PTHR36541:SF1">
    <property type="entry name" value="SUPEROXIDE REDUCTASE-RELATED"/>
    <property type="match status" value="1"/>
</dbReference>
<dbReference type="PANTHER" id="PTHR36541">
    <property type="entry name" value="SUPEROXIDE REDUCTASE-RELATED"/>
    <property type="match status" value="1"/>
</dbReference>
<evidence type="ECO:0000256" key="8">
    <source>
        <dbReference type="ARBA" id="ARBA00023004"/>
    </source>
</evidence>
<feature type="binding site" evidence="12">
    <location>
        <position position="29"/>
    </location>
    <ligand>
        <name>Fe cation</name>
        <dbReference type="ChEBI" id="CHEBI:24875"/>
        <label>1</label>
    </ligand>
</feature>
<accession>A0A840UWZ5</accession>
<dbReference type="EC" id="1.15.1.2" evidence="3"/>
<comment type="cofactor">
    <cofactor evidence="1">
        <name>Cu(2+)</name>
        <dbReference type="ChEBI" id="CHEBI:29036"/>
    </cofactor>
</comment>
<dbReference type="RefSeq" id="WP_183862291.1">
    <property type="nucleotide sequence ID" value="NZ_JACHFH010000028.1"/>
</dbReference>
<evidence type="ECO:0000256" key="12">
    <source>
        <dbReference type="PIRSR" id="PIRSR604793-1"/>
    </source>
</evidence>
<dbReference type="GO" id="GO:0050605">
    <property type="term" value="F:superoxide reductase activity"/>
    <property type="evidence" value="ECO:0007669"/>
    <property type="project" value="UniProtKB-EC"/>
</dbReference>
<evidence type="ECO:0000256" key="5">
    <source>
        <dbReference type="ARBA" id="ARBA00022448"/>
    </source>
</evidence>
<evidence type="ECO:0000256" key="10">
    <source>
        <dbReference type="ARBA" id="ARBA00031398"/>
    </source>
</evidence>
<feature type="binding site" evidence="12">
    <location>
        <position position="48"/>
    </location>
    <ligand>
        <name>Fe cation</name>
        <dbReference type="ChEBI" id="CHEBI:24875"/>
        <label>1</label>
    </ligand>
</feature>
<keyword evidence="15" id="KW-0560">Oxidoreductase</keyword>
<dbReference type="InterPro" id="IPR002742">
    <property type="entry name" value="Desulfoferrodoxin_Fe-bd_dom"/>
</dbReference>
<keyword evidence="6 12" id="KW-0479">Metal-binding</keyword>
<dbReference type="Proteomes" id="UP000559117">
    <property type="component" value="Unassembled WGS sequence"/>
</dbReference>
<evidence type="ECO:0000256" key="4">
    <source>
        <dbReference type="ARBA" id="ARBA00014839"/>
    </source>
</evidence>
<comment type="similarity">
    <text evidence="2">Belongs to the desulfoferrodoxin family.</text>
</comment>
<dbReference type="Pfam" id="PF01880">
    <property type="entry name" value="Desulfoferrodox"/>
    <property type="match status" value="1"/>
</dbReference>
<protein>
    <recommendedName>
        <fullName evidence="4">Desulfoferrodoxin</fullName>
        <ecNumber evidence="3">1.15.1.2</ecNumber>
    </recommendedName>
    <alternativeName>
        <fullName evidence="10">Superoxide reductase</fullName>
    </alternativeName>
</protein>
<proteinExistence type="inferred from homology"/>
<evidence type="ECO:0000313" key="16">
    <source>
        <dbReference type="Proteomes" id="UP000559117"/>
    </source>
</evidence>
<dbReference type="EMBL" id="JACHFH010000028">
    <property type="protein sequence ID" value="MBB5336915.1"/>
    <property type="molecule type" value="Genomic_DNA"/>
</dbReference>
<feature type="domain" description="Desulfoferrodoxin N-terminal" evidence="14">
    <location>
        <begin position="6"/>
        <end position="36"/>
    </location>
</feature>
<comment type="function">
    <text evidence="9">Catalyzes the one-electron reduction of superoxide anion radical to hydrogen peroxide at a nonheme ferrous iron center. Plays a fundamental role in case of oxidative stress via its superoxide detoxification activity.</text>
</comment>
<feature type="binding site" evidence="12">
    <location>
        <position position="114"/>
    </location>
    <ligand>
        <name>Fe cation</name>
        <dbReference type="ChEBI" id="CHEBI:24875"/>
        <label>1</label>
    </ligand>
</feature>
<dbReference type="SUPFAM" id="SSF57802">
    <property type="entry name" value="Rubredoxin-like"/>
    <property type="match status" value="1"/>
</dbReference>
<comment type="caution">
    <text evidence="15">The sequence shown here is derived from an EMBL/GenBank/DDBJ whole genome shotgun (WGS) entry which is preliminary data.</text>
</comment>
<feature type="binding site" evidence="12">
    <location>
        <position position="74"/>
    </location>
    <ligand>
        <name>Fe cation</name>
        <dbReference type="ChEBI" id="CHEBI:24875"/>
        <label>1</label>
    </ligand>
</feature>
<evidence type="ECO:0000256" key="7">
    <source>
        <dbReference type="ARBA" id="ARBA00022982"/>
    </source>
</evidence>
<comment type="cofactor">
    <cofactor evidence="12">
        <name>Fe(3+)</name>
        <dbReference type="ChEBI" id="CHEBI:29034"/>
    </cofactor>
    <text evidence="12">Binds 1 Fe(3+) ion per subunit. The iron ion 1 is coordinated via 4 cysteine residues.</text>
</comment>
<dbReference type="InterPro" id="IPR004793">
    <property type="entry name" value="Desulfoferrodoxin_rbo"/>
</dbReference>
<comment type="catalytic activity">
    <reaction evidence="11">
        <text>reduced [rubredoxin] + superoxide + 2 H(+) = oxidized [rubredoxin] + H2O2</text>
        <dbReference type="Rhea" id="RHEA:21324"/>
        <dbReference type="Rhea" id="RHEA-COMP:10302"/>
        <dbReference type="Rhea" id="RHEA-COMP:10303"/>
        <dbReference type="ChEBI" id="CHEBI:15378"/>
        <dbReference type="ChEBI" id="CHEBI:16240"/>
        <dbReference type="ChEBI" id="CHEBI:18421"/>
        <dbReference type="ChEBI" id="CHEBI:29033"/>
        <dbReference type="ChEBI" id="CHEBI:29034"/>
        <dbReference type="EC" id="1.15.1.2"/>
    </reaction>
</comment>
<dbReference type="InterPro" id="IPR038094">
    <property type="entry name" value="Desulfoferrodoxin_N_sf"/>
</dbReference>
<evidence type="ECO:0000256" key="6">
    <source>
        <dbReference type="ARBA" id="ARBA00022723"/>
    </source>
</evidence>
<dbReference type="NCBIfam" id="TIGR00332">
    <property type="entry name" value="neela_ferrous"/>
    <property type="match status" value="1"/>
</dbReference>